<dbReference type="EMBL" id="CP048649">
    <property type="protein sequence ID" value="QIB68993.1"/>
    <property type="molecule type" value="Genomic_DNA"/>
</dbReference>
<evidence type="ECO:0000259" key="15">
    <source>
        <dbReference type="Pfam" id="PF06415"/>
    </source>
</evidence>
<comment type="cofactor">
    <cofactor evidence="10">
        <name>Mn(2+)</name>
        <dbReference type="ChEBI" id="CHEBI:29035"/>
    </cofactor>
    <text evidence="10">Binds 2 manganese ions per subunit.</text>
</comment>
<evidence type="ECO:0000256" key="13">
    <source>
        <dbReference type="PIRSR" id="PIRSR001492-3"/>
    </source>
</evidence>
<feature type="active site" description="Phosphoserine intermediate" evidence="10 11">
    <location>
        <position position="64"/>
    </location>
</feature>
<feature type="binding site" evidence="10 13">
    <location>
        <position position="410"/>
    </location>
    <ligand>
        <name>Mn(2+)</name>
        <dbReference type="ChEBI" id="CHEBI:29035"/>
        <label>1</label>
    </ligand>
</feature>
<evidence type="ECO:0000256" key="10">
    <source>
        <dbReference type="HAMAP-Rule" id="MF_01038"/>
    </source>
</evidence>
<evidence type="ECO:0000256" key="5">
    <source>
        <dbReference type="ARBA" id="ARBA00022723"/>
    </source>
</evidence>
<feature type="binding site" evidence="10 13">
    <location>
        <position position="448"/>
    </location>
    <ligand>
        <name>Mn(2+)</name>
        <dbReference type="ChEBI" id="CHEBI:29035"/>
        <label>2</label>
    </ligand>
</feature>
<feature type="domain" description="Metalloenzyme" evidence="14">
    <location>
        <begin position="6"/>
        <end position="501"/>
    </location>
</feature>
<evidence type="ECO:0000256" key="3">
    <source>
        <dbReference type="ARBA" id="ARBA00008819"/>
    </source>
</evidence>
<feature type="binding site" evidence="10 12">
    <location>
        <position position="187"/>
    </location>
    <ligand>
        <name>substrate</name>
    </ligand>
</feature>
<evidence type="ECO:0000256" key="11">
    <source>
        <dbReference type="PIRSR" id="PIRSR001492-1"/>
    </source>
</evidence>
<feature type="binding site" evidence="10 13">
    <location>
        <position position="14"/>
    </location>
    <ligand>
        <name>Mn(2+)</name>
        <dbReference type="ChEBI" id="CHEBI:29035"/>
        <label>2</label>
    </ligand>
</feature>
<dbReference type="AlphaFoldDB" id="A0A858BSW0"/>
<comment type="subunit">
    <text evidence="10">Monomer.</text>
</comment>
<evidence type="ECO:0000313" key="17">
    <source>
        <dbReference type="Proteomes" id="UP000466848"/>
    </source>
</evidence>
<dbReference type="GO" id="GO:0004619">
    <property type="term" value="F:phosphoglycerate mutase activity"/>
    <property type="evidence" value="ECO:0007669"/>
    <property type="project" value="UniProtKB-UniRule"/>
</dbReference>
<dbReference type="UniPathway" id="UPA00109">
    <property type="reaction ID" value="UER00186"/>
</dbReference>
<comment type="function">
    <text evidence="10">Catalyzes the interconversion of 2-phosphoglycerate and 3-phosphoglycerate.</text>
</comment>
<dbReference type="GO" id="GO:0030145">
    <property type="term" value="F:manganese ion binding"/>
    <property type="evidence" value="ECO:0007669"/>
    <property type="project" value="UniProtKB-UniRule"/>
</dbReference>
<dbReference type="RefSeq" id="WP_163065861.1">
    <property type="nucleotide sequence ID" value="NZ_CP048649.1"/>
</dbReference>
<comment type="pathway">
    <text evidence="2 10">Carbohydrate degradation; glycolysis; pyruvate from D-glyceraldehyde 3-phosphate: step 3/5.</text>
</comment>
<evidence type="ECO:0000256" key="9">
    <source>
        <dbReference type="ARBA" id="ARBA00071648"/>
    </source>
</evidence>
<evidence type="ECO:0000256" key="1">
    <source>
        <dbReference type="ARBA" id="ARBA00000370"/>
    </source>
</evidence>
<dbReference type="GO" id="GO:0006096">
    <property type="term" value="P:glycolytic process"/>
    <property type="evidence" value="ECO:0007669"/>
    <property type="project" value="UniProtKB-UniRule"/>
</dbReference>
<feature type="binding site" evidence="10 13">
    <location>
        <position position="406"/>
    </location>
    <ligand>
        <name>Mn(2+)</name>
        <dbReference type="ChEBI" id="CHEBI:29035"/>
        <label>1</label>
    </ligand>
</feature>
<dbReference type="InterPro" id="IPR017850">
    <property type="entry name" value="Alkaline_phosphatase_core_sf"/>
</dbReference>
<comment type="similarity">
    <text evidence="3 10">Belongs to the BPG-independent phosphoglycerate mutase family.</text>
</comment>
<dbReference type="HAMAP" id="MF_01038">
    <property type="entry name" value="GpmI"/>
    <property type="match status" value="1"/>
</dbReference>
<dbReference type="InterPro" id="IPR036646">
    <property type="entry name" value="PGAM_B_sf"/>
</dbReference>
<dbReference type="InterPro" id="IPR005995">
    <property type="entry name" value="Pgm_bpd_ind"/>
</dbReference>
<feature type="domain" description="BPG-independent PGAM N-terminal" evidence="15">
    <location>
        <begin position="84"/>
        <end position="301"/>
    </location>
</feature>
<dbReference type="PANTHER" id="PTHR31637:SF0">
    <property type="entry name" value="2,3-BISPHOSPHOGLYCERATE-INDEPENDENT PHOSPHOGLYCERATE MUTASE"/>
    <property type="match status" value="1"/>
</dbReference>
<dbReference type="FunFam" id="3.40.1450.10:FF:000001">
    <property type="entry name" value="2,3-bisphosphoglycerate-independent phosphoglycerate mutase"/>
    <property type="match status" value="1"/>
</dbReference>
<name>A0A858BSW0_9FIRM</name>
<organism evidence="16 17">
    <name type="scientific">Aminipila butyrica</name>
    <dbReference type="NCBI Taxonomy" id="433296"/>
    <lineage>
        <taxon>Bacteria</taxon>
        <taxon>Bacillati</taxon>
        <taxon>Bacillota</taxon>
        <taxon>Clostridia</taxon>
        <taxon>Peptostreptococcales</taxon>
        <taxon>Anaerovoracaceae</taxon>
        <taxon>Aminipila</taxon>
    </lineage>
</organism>
<dbReference type="SUPFAM" id="SSF64158">
    <property type="entry name" value="2,3-Bisphosphoglycerate-independent phosphoglycerate mutase, substrate-binding domain"/>
    <property type="match status" value="1"/>
</dbReference>
<keyword evidence="7 10" id="KW-0464">Manganese</keyword>
<accession>A0A858BSW0</accession>
<dbReference type="GO" id="GO:0005829">
    <property type="term" value="C:cytosol"/>
    <property type="evidence" value="ECO:0007669"/>
    <property type="project" value="TreeGrafter"/>
</dbReference>
<feature type="binding site" evidence="10 12">
    <location>
        <position position="339"/>
    </location>
    <ligand>
        <name>substrate</name>
    </ligand>
</feature>
<dbReference type="Gene3D" id="3.40.720.10">
    <property type="entry name" value="Alkaline Phosphatase, subunit A"/>
    <property type="match status" value="1"/>
</dbReference>
<protein>
    <recommendedName>
        <fullName evidence="9 10">2,3-bisphosphoglycerate-independent phosphoglycerate mutase</fullName>
        <shortName evidence="10">BPG-independent PGAM</shortName>
        <shortName evidence="10">Phosphoglyceromutase</shortName>
        <shortName evidence="10">iPGM</shortName>
        <ecNumber evidence="4 10">5.4.2.12</ecNumber>
    </recommendedName>
</protein>
<evidence type="ECO:0000256" key="12">
    <source>
        <dbReference type="PIRSR" id="PIRSR001492-2"/>
    </source>
</evidence>
<keyword evidence="5 10" id="KW-0479">Metal-binding</keyword>
<feature type="binding site" evidence="10 12">
    <location>
        <begin position="155"/>
        <end position="156"/>
    </location>
    <ligand>
        <name>substrate</name>
    </ligand>
</feature>
<feature type="binding site" evidence="10 13">
    <location>
        <position position="64"/>
    </location>
    <ligand>
        <name>Mn(2+)</name>
        <dbReference type="ChEBI" id="CHEBI:29035"/>
        <label>2</label>
    </ligand>
</feature>
<feature type="binding site" evidence="10 13">
    <location>
        <position position="465"/>
    </location>
    <ligand>
        <name>Mn(2+)</name>
        <dbReference type="ChEBI" id="CHEBI:29035"/>
        <label>1</label>
    </ligand>
</feature>
<proteinExistence type="inferred from homology"/>
<gene>
    <name evidence="10" type="primary">gpmI</name>
    <name evidence="16" type="ORF">Ami103574_06495</name>
</gene>
<dbReference type="PANTHER" id="PTHR31637">
    <property type="entry name" value="2,3-BISPHOSPHOGLYCERATE-INDEPENDENT PHOSPHOGLYCERATE MUTASE"/>
    <property type="match status" value="1"/>
</dbReference>
<dbReference type="Gene3D" id="3.40.1450.10">
    <property type="entry name" value="BPG-independent phosphoglycerate mutase, domain B"/>
    <property type="match status" value="1"/>
</dbReference>
<evidence type="ECO:0000313" key="16">
    <source>
        <dbReference type="EMBL" id="QIB68993.1"/>
    </source>
</evidence>
<evidence type="ECO:0000256" key="2">
    <source>
        <dbReference type="ARBA" id="ARBA00004798"/>
    </source>
</evidence>
<keyword evidence="17" id="KW-1185">Reference proteome</keyword>
<feature type="binding site" evidence="10 13">
    <location>
        <position position="447"/>
    </location>
    <ligand>
        <name>Mn(2+)</name>
        <dbReference type="ChEBI" id="CHEBI:29035"/>
        <label>2</label>
    </ligand>
</feature>
<dbReference type="KEGG" id="abut:Ami103574_06495"/>
<evidence type="ECO:0000256" key="7">
    <source>
        <dbReference type="ARBA" id="ARBA00023211"/>
    </source>
</evidence>
<keyword evidence="6 10" id="KW-0324">Glycolysis</keyword>
<evidence type="ECO:0000256" key="8">
    <source>
        <dbReference type="ARBA" id="ARBA00023235"/>
    </source>
</evidence>
<evidence type="ECO:0000256" key="4">
    <source>
        <dbReference type="ARBA" id="ARBA00012026"/>
    </source>
</evidence>
<comment type="catalytic activity">
    <reaction evidence="1 10">
        <text>(2R)-2-phosphoglycerate = (2R)-3-phosphoglycerate</text>
        <dbReference type="Rhea" id="RHEA:15901"/>
        <dbReference type="ChEBI" id="CHEBI:58272"/>
        <dbReference type="ChEBI" id="CHEBI:58289"/>
        <dbReference type="EC" id="5.4.2.12"/>
    </reaction>
</comment>
<dbReference type="CDD" id="cd16010">
    <property type="entry name" value="iPGM"/>
    <property type="match status" value="1"/>
</dbReference>
<dbReference type="Proteomes" id="UP000466848">
    <property type="component" value="Chromosome"/>
</dbReference>
<dbReference type="EC" id="5.4.2.12" evidence="4 10"/>
<dbReference type="PIRSF" id="PIRSF001492">
    <property type="entry name" value="IPGAM"/>
    <property type="match status" value="1"/>
</dbReference>
<reference evidence="16 17" key="1">
    <citation type="submission" date="2020-02" db="EMBL/GenBank/DDBJ databases">
        <authorList>
            <person name="Kim Y.B."/>
            <person name="Roh S.W."/>
        </authorList>
    </citation>
    <scope>NUCLEOTIDE SEQUENCE [LARGE SCALE GENOMIC DNA]</scope>
    <source>
        <strain evidence="16 17">DSM 103574</strain>
    </source>
</reference>
<dbReference type="InterPro" id="IPR011258">
    <property type="entry name" value="BPG-indep_PGM_N"/>
</dbReference>
<evidence type="ECO:0000256" key="6">
    <source>
        <dbReference type="ARBA" id="ARBA00023152"/>
    </source>
</evidence>
<dbReference type="GO" id="GO:0006007">
    <property type="term" value="P:glucose catabolic process"/>
    <property type="evidence" value="ECO:0007669"/>
    <property type="project" value="InterPro"/>
</dbReference>
<feature type="binding site" evidence="10 12">
    <location>
        <position position="125"/>
    </location>
    <ligand>
        <name>substrate</name>
    </ligand>
</feature>
<feature type="binding site" evidence="10 12">
    <location>
        <position position="193"/>
    </location>
    <ligand>
        <name>substrate</name>
    </ligand>
</feature>
<keyword evidence="8 10" id="KW-0413">Isomerase</keyword>
<evidence type="ECO:0000259" key="14">
    <source>
        <dbReference type="Pfam" id="PF01676"/>
    </source>
</evidence>
<dbReference type="Pfam" id="PF01676">
    <property type="entry name" value="Metalloenzyme"/>
    <property type="match status" value="1"/>
</dbReference>
<dbReference type="Pfam" id="PF06415">
    <property type="entry name" value="iPGM_N"/>
    <property type="match status" value="1"/>
</dbReference>
<sequence length="514" mass="56257">MNTFAKPTMLMILDGYGLNESTYGNAIAAAHKPNLDRIFKTYPHTALKACGLEVGLPAGQMGNSEVGHLNIGAGRIVYQELTKITKAIEDGSFFENQVLHAAMNHALEKNTSLHLLGLVSDGGVHSHIQHLLALLDLAKKKGLKQVYVHALLDGRDVPPRCALQYIQQLEAYMAELGLGTIATISGRYYGMDRDKRWDRVEKCYDAMTTGAGIRAVCAAEAIELAYSNEQNDEFVVPAVVRQAGDSLEIGTVQDNDAFIMFNFRPDRAREITRAFVSSDFDGFERKKQIDNLHYVCLTQYDAEMPNVSIAFPPQSLKNTLGEYLASQNRTQLRIAETEKYAHVTFFFNGGVEAPNKDEDRILIPSPQVATYDLQPEMSAYLITEKLLEQIEQGKHEVIILNFANADMVGHTGVFEAAKQAVEALDKCVGQVTEAVLAKGGQILLTADHGNADCMLDESGAVVTSHSLNDVPLVHIAKEPVQLKDDGILADIAPTLLDLMGIAIPDEMNGKSLVG</sequence>
<dbReference type="SUPFAM" id="SSF53649">
    <property type="entry name" value="Alkaline phosphatase-like"/>
    <property type="match status" value="1"/>
</dbReference>
<feature type="binding site" evidence="10 12">
    <location>
        <begin position="264"/>
        <end position="267"/>
    </location>
    <ligand>
        <name>substrate</name>
    </ligand>
</feature>
<dbReference type="InterPro" id="IPR006124">
    <property type="entry name" value="Metalloenzyme"/>
</dbReference>
<dbReference type="NCBIfam" id="TIGR01307">
    <property type="entry name" value="pgm_bpd_ind"/>
    <property type="match status" value="1"/>
</dbReference>